<evidence type="ECO:0000313" key="8">
    <source>
        <dbReference type="Proteomes" id="UP000192934"/>
    </source>
</evidence>
<feature type="transmembrane region" description="Helical" evidence="5">
    <location>
        <begin position="243"/>
        <end position="260"/>
    </location>
</feature>
<proteinExistence type="predicted"/>
<feature type="transmembrane region" description="Helical" evidence="5">
    <location>
        <begin position="189"/>
        <end position="207"/>
    </location>
</feature>
<feature type="domain" description="O-antigen ligase-related" evidence="6">
    <location>
        <begin position="229"/>
        <end position="371"/>
    </location>
</feature>
<evidence type="ECO:0000256" key="3">
    <source>
        <dbReference type="ARBA" id="ARBA00022989"/>
    </source>
</evidence>
<evidence type="ECO:0000313" key="7">
    <source>
        <dbReference type="EMBL" id="SMF62230.1"/>
    </source>
</evidence>
<dbReference type="GO" id="GO:0016874">
    <property type="term" value="F:ligase activity"/>
    <property type="evidence" value="ECO:0007669"/>
    <property type="project" value="UniProtKB-KW"/>
</dbReference>
<evidence type="ECO:0000256" key="4">
    <source>
        <dbReference type="ARBA" id="ARBA00023136"/>
    </source>
</evidence>
<comment type="subcellular location">
    <subcellularLocation>
        <location evidence="1">Membrane</location>
        <topology evidence="1">Multi-pass membrane protein</topology>
    </subcellularLocation>
</comment>
<keyword evidence="8" id="KW-1185">Reference proteome</keyword>
<keyword evidence="3 5" id="KW-1133">Transmembrane helix</keyword>
<dbReference type="InterPro" id="IPR051533">
    <property type="entry name" value="WaaL-like"/>
</dbReference>
<dbReference type="InterPro" id="IPR007016">
    <property type="entry name" value="O-antigen_ligase-rel_domated"/>
</dbReference>
<feature type="transmembrane region" description="Helical" evidence="5">
    <location>
        <begin position="219"/>
        <end position="237"/>
    </location>
</feature>
<keyword evidence="4 5" id="KW-0472">Membrane</keyword>
<name>A0A1X7G187_9SPHN</name>
<dbReference type="Pfam" id="PF04932">
    <property type="entry name" value="Wzy_C"/>
    <property type="match status" value="1"/>
</dbReference>
<feature type="transmembrane region" description="Helical" evidence="5">
    <location>
        <begin position="413"/>
        <end position="432"/>
    </location>
</feature>
<dbReference type="STRING" id="941907.SAMN06295910_0972"/>
<evidence type="ECO:0000256" key="1">
    <source>
        <dbReference type="ARBA" id="ARBA00004141"/>
    </source>
</evidence>
<dbReference type="GO" id="GO:0016020">
    <property type="term" value="C:membrane"/>
    <property type="evidence" value="ECO:0007669"/>
    <property type="project" value="UniProtKB-SubCell"/>
</dbReference>
<dbReference type="PANTHER" id="PTHR37422:SF13">
    <property type="entry name" value="LIPOPOLYSACCHARIDE BIOSYNTHESIS PROTEIN PA4999-RELATED"/>
    <property type="match status" value="1"/>
</dbReference>
<feature type="transmembrane region" description="Helical" evidence="5">
    <location>
        <begin position="267"/>
        <end position="291"/>
    </location>
</feature>
<dbReference type="OrthoDB" id="7628239at2"/>
<keyword evidence="7" id="KW-0436">Ligase</keyword>
<feature type="transmembrane region" description="Helical" evidence="5">
    <location>
        <begin position="385"/>
        <end position="407"/>
    </location>
</feature>
<keyword evidence="2 5" id="KW-0812">Transmembrane</keyword>
<dbReference type="AlphaFoldDB" id="A0A1X7G187"/>
<dbReference type="Proteomes" id="UP000192934">
    <property type="component" value="Chromosome I"/>
</dbReference>
<feature type="transmembrane region" description="Helical" evidence="5">
    <location>
        <begin position="59"/>
        <end position="76"/>
    </location>
</feature>
<protein>
    <submittedName>
        <fullName evidence="7">O-antigen ligase</fullName>
    </submittedName>
</protein>
<evidence type="ECO:0000259" key="6">
    <source>
        <dbReference type="Pfam" id="PF04932"/>
    </source>
</evidence>
<reference evidence="8" key="1">
    <citation type="submission" date="2017-04" db="EMBL/GenBank/DDBJ databases">
        <authorList>
            <person name="Varghese N."/>
            <person name="Submissions S."/>
        </authorList>
    </citation>
    <scope>NUCLEOTIDE SEQUENCE [LARGE SCALE GENOMIC DNA]</scope>
    <source>
        <strain evidence="8">Dd16</strain>
    </source>
</reference>
<evidence type="ECO:0000256" key="5">
    <source>
        <dbReference type="SAM" id="Phobius"/>
    </source>
</evidence>
<evidence type="ECO:0000256" key="2">
    <source>
        <dbReference type="ARBA" id="ARBA00022692"/>
    </source>
</evidence>
<feature type="transmembrane region" description="Helical" evidence="5">
    <location>
        <begin position="359"/>
        <end position="378"/>
    </location>
</feature>
<dbReference type="EMBL" id="LT840185">
    <property type="protein sequence ID" value="SMF62230.1"/>
    <property type="molecule type" value="Genomic_DNA"/>
</dbReference>
<dbReference type="PANTHER" id="PTHR37422">
    <property type="entry name" value="TEICHURONIC ACID BIOSYNTHESIS PROTEIN TUAE"/>
    <property type="match status" value="1"/>
</dbReference>
<feature type="transmembrane region" description="Helical" evidence="5">
    <location>
        <begin position="141"/>
        <end position="162"/>
    </location>
</feature>
<sequence>MTAIHLLAPFYLVLCILLGGASAAGFISNAVLQLAALPILYWAFMAHRRTAPSGPARQLMGLAILLLALFAVQLIPMPPSVWTLLPGRANVATGFEQLGLALPWLSISLNPQATIASLLWLIPAFALLLAIVRIGAFRTTWLAWALVGATMLSIGVGATQVAGGERAATYFYQITNRGFAVGFFSNNNHMATLLLACIPFLAALKVASTRDGRRARKSASGVVVLIGAAALLIVVGLAINTSLAGIGLAVPTIAASLLLIRSKRKAVPVWAFPAVGALAIAALAAVLIAPIGNNLVGNDAKGSTESRAVSFERTFEAAGDYFPAGSGIGTFQSVYRTYEPPSEVTARFMNHAHSDVLEVLLETGILGALLFGLFLIWWGRRTLAIWLAGDADIFARAATIASAAIMAHSFVDYPLRTAAISALFAACLALMVEPRPFRGRRDEEEPSVRHLSAD</sequence>
<organism evidence="7 8">
    <name type="scientific">Allosphingosinicella indica</name>
    <dbReference type="NCBI Taxonomy" id="941907"/>
    <lineage>
        <taxon>Bacteria</taxon>
        <taxon>Pseudomonadati</taxon>
        <taxon>Pseudomonadota</taxon>
        <taxon>Alphaproteobacteria</taxon>
        <taxon>Sphingomonadales</taxon>
        <taxon>Sphingomonadaceae</taxon>
        <taxon>Allosphingosinicella</taxon>
    </lineage>
</organism>
<gene>
    <name evidence="7" type="ORF">SAMN06295910_0972</name>
</gene>
<accession>A0A1X7G187</accession>
<feature type="transmembrane region" description="Helical" evidence="5">
    <location>
        <begin position="113"/>
        <end position="134"/>
    </location>
</feature>